<protein>
    <submittedName>
        <fullName evidence="1">NAD dependent epimerase/dehydratase family protein</fullName>
    </submittedName>
</protein>
<accession>A0ACB6R289</accession>
<organism evidence="1 2">
    <name type="scientific">Lindgomyces ingoldianus</name>
    <dbReference type="NCBI Taxonomy" id="673940"/>
    <lineage>
        <taxon>Eukaryota</taxon>
        <taxon>Fungi</taxon>
        <taxon>Dikarya</taxon>
        <taxon>Ascomycota</taxon>
        <taxon>Pezizomycotina</taxon>
        <taxon>Dothideomycetes</taxon>
        <taxon>Pleosporomycetidae</taxon>
        <taxon>Pleosporales</taxon>
        <taxon>Lindgomycetaceae</taxon>
        <taxon>Lindgomyces</taxon>
    </lineage>
</organism>
<sequence length="359" mass="38900">MQSPKILITGATGYIGGTLIHSLSTTTNPTLKTLKISALLRSASQAALFTAYNVSPTILSNPDDLEEVRKIASGFDIILNPAYATLPEHSKALVLGLGDRLASNLEGFVPHMIQVSGTSNLSDRPFTDIEKINPYSSTPEFSDTDSVAVYEMEKKLDALEPYAQRTAELAVIDTGLAVGIKTHNIMSPTIYGPGSGPGNKLSIQIPAVARAAVKNEFAHTVGTGSQEWDHISITDLISLYEILLTRIIEGKPVPSGPSGILFSESGRHTWRQLMQMVADAGVKVGKLQKAEVRSFELQKAADLWGLGAMPAFAELGLASNSKTRAEVARSWGWRPKDRDEEFRKGIEADWRKVVEKDGQ</sequence>
<keyword evidence="2" id="KW-1185">Reference proteome</keyword>
<reference evidence="1" key="1">
    <citation type="journal article" date="2020" name="Stud. Mycol.">
        <title>101 Dothideomycetes genomes: a test case for predicting lifestyles and emergence of pathogens.</title>
        <authorList>
            <person name="Haridas S."/>
            <person name="Albert R."/>
            <person name="Binder M."/>
            <person name="Bloem J."/>
            <person name="Labutti K."/>
            <person name="Salamov A."/>
            <person name="Andreopoulos B."/>
            <person name="Baker S."/>
            <person name="Barry K."/>
            <person name="Bills G."/>
            <person name="Bluhm B."/>
            <person name="Cannon C."/>
            <person name="Castanera R."/>
            <person name="Culley D."/>
            <person name="Daum C."/>
            <person name="Ezra D."/>
            <person name="Gonzalez J."/>
            <person name="Henrissat B."/>
            <person name="Kuo A."/>
            <person name="Liang C."/>
            <person name="Lipzen A."/>
            <person name="Lutzoni F."/>
            <person name="Magnuson J."/>
            <person name="Mondo S."/>
            <person name="Nolan M."/>
            <person name="Ohm R."/>
            <person name="Pangilinan J."/>
            <person name="Park H.-J."/>
            <person name="Ramirez L."/>
            <person name="Alfaro M."/>
            <person name="Sun H."/>
            <person name="Tritt A."/>
            <person name="Yoshinaga Y."/>
            <person name="Zwiers L.-H."/>
            <person name="Turgeon B."/>
            <person name="Goodwin S."/>
            <person name="Spatafora J."/>
            <person name="Crous P."/>
            <person name="Grigoriev I."/>
        </authorList>
    </citation>
    <scope>NUCLEOTIDE SEQUENCE</scope>
    <source>
        <strain evidence="1">ATCC 200398</strain>
    </source>
</reference>
<gene>
    <name evidence="1" type="ORF">BDR25DRAFT_341852</name>
</gene>
<dbReference type="EMBL" id="MU003502">
    <property type="protein sequence ID" value="KAF2472445.1"/>
    <property type="molecule type" value="Genomic_DNA"/>
</dbReference>
<evidence type="ECO:0000313" key="2">
    <source>
        <dbReference type="Proteomes" id="UP000799755"/>
    </source>
</evidence>
<name>A0ACB6R289_9PLEO</name>
<evidence type="ECO:0000313" key="1">
    <source>
        <dbReference type="EMBL" id="KAF2472445.1"/>
    </source>
</evidence>
<proteinExistence type="predicted"/>
<dbReference type="Proteomes" id="UP000799755">
    <property type="component" value="Unassembled WGS sequence"/>
</dbReference>
<comment type="caution">
    <text evidence="1">The sequence shown here is derived from an EMBL/GenBank/DDBJ whole genome shotgun (WGS) entry which is preliminary data.</text>
</comment>